<dbReference type="PANTHER" id="PTHR45907">
    <property type="entry name" value="SERPENTINE RECEPTOR, CLASS J"/>
    <property type="match status" value="1"/>
</dbReference>
<proteinExistence type="predicted"/>
<gene>
    <name evidence="1" type="primary">WBGene00098505</name>
</gene>
<name>A0A2A6D225_PRIPA</name>
<dbReference type="OrthoDB" id="5818984at2759"/>
<dbReference type="InterPro" id="IPR019423">
    <property type="entry name" value="7TM_GPCR_serpentine_rcpt_Srj"/>
</dbReference>
<protein>
    <submittedName>
        <fullName evidence="1">G protein-coupled receptor</fullName>
    </submittedName>
</protein>
<keyword evidence="2" id="KW-1185">Reference proteome</keyword>
<dbReference type="PANTHER" id="PTHR45907:SF16">
    <property type="entry name" value="SERPENTINE RECEPTOR, CLASS J"/>
    <property type="match status" value="1"/>
</dbReference>
<evidence type="ECO:0000313" key="1">
    <source>
        <dbReference type="EnsemblMetazoa" id="PPA08951.1"/>
    </source>
</evidence>
<dbReference type="InterPro" id="IPR019428">
    <property type="entry name" value="7TM_GPCR_serpentine_rcpt_Str"/>
</dbReference>
<dbReference type="AlphaFoldDB" id="A0A2A6D225"/>
<dbReference type="Proteomes" id="UP000005239">
    <property type="component" value="Unassembled WGS sequence"/>
</dbReference>
<dbReference type="EnsemblMetazoa" id="PPA08951.1">
    <property type="protein sequence ID" value="PPA08951.1"/>
    <property type="gene ID" value="WBGene00098505"/>
</dbReference>
<organism evidence="1 2">
    <name type="scientific">Pristionchus pacificus</name>
    <name type="common">Parasitic nematode worm</name>
    <dbReference type="NCBI Taxonomy" id="54126"/>
    <lineage>
        <taxon>Eukaryota</taxon>
        <taxon>Metazoa</taxon>
        <taxon>Ecdysozoa</taxon>
        <taxon>Nematoda</taxon>
        <taxon>Chromadorea</taxon>
        <taxon>Rhabditida</taxon>
        <taxon>Rhabditina</taxon>
        <taxon>Diplogasteromorpha</taxon>
        <taxon>Diplogasteroidea</taxon>
        <taxon>Neodiplogasteridae</taxon>
        <taxon>Pristionchus</taxon>
    </lineage>
</organism>
<reference evidence="2" key="1">
    <citation type="journal article" date="2008" name="Nat. Genet.">
        <title>The Pristionchus pacificus genome provides a unique perspective on nematode lifestyle and parasitism.</title>
        <authorList>
            <person name="Dieterich C."/>
            <person name="Clifton S.W."/>
            <person name="Schuster L.N."/>
            <person name="Chinwalla A."/>
            <person name="Delehaunty K."/>
            <person name="Dinkelacker I."/>
            <person name="Fulton L."/>
            <person name="Fulton R."/>
            <person name="Godfrey J."/>
            <person name="Minx P."/>
            <person name="Mitreva M."/>
            <person name="Roeseler W."/>
            <person name="Tian H."/>
            <person name="Witte H."/>
            <person name="Yang S.P."/>
            <person name="Wilson R.K."/>
            <person name="Sommer R.J."/>
        </authorList>
    </citation>
    <scope>NUCLEOTIDE SEQUENCE [LARGE SCALE GENOMIC DNA]</scope>
    <source>
        <strain evidence="2">PS312</strain>
    </source>
</reference>
<dbReference type="SUPFAM" id="SSF81321">
    <property type="entry name" value="Family A G protein-coupled receptor-like"/>
    <property type="match status" value="1"/>
</dbReference>
<reference evidence="1" key="2">
    <citation type="submission" date="2022-06" db="UniProtKB">
        <authorList>
            <consortium name="EnsemblMetazoa"/>
        </authorList>
    </citation>
    <scope>IDENTIFICATION</scope>
    <source>
        <strain evidence="1">PS312</strain>
    </source>
</reference>
<sequence>MFTPLEVIDYIVEAQLRGGILLNGLLFYIVRRFSKASVGTYKNLLATFAVYDMFLSCLHLLLRPATVTSGTTCGVITDTFTEDRKLTSISCACFTVPFALMNIHFLYRFWSIRYPHLIALFSNKKFIAAIVFWGIMACVVWYLLCYYVLTGEVDEIGTHILRNEYAKRTGKFKLDGWLVIDYWTYGEFQPRPFTAMVIFDVIIFASFTMAITLGALTYYFIRTAYKLSVQSRNLQRMFFIAVCAQIPYYCVINFAFFDIGLSFVDMAWMRMTACFPAWDAVIIIGLIRDYR</sequence>
<accession>A0A8R1U6U3</accession>
<evidence type="ECO:0000313" key="2">
    <source>
        <dbReference type="Proteomes" id="UP000005239"/>
    </source>
</evidence>
<dbReference type="Pfam" id="PF10326">
    <property type="entry name" value="7TM_GPCR_Str"/>
    <property type="match status" value="1"/>
</dbReference>
<accession>A0A2A6D225</accession>